<comment type="cofactor">
    <cofactor evidence="1">
        <name>Mg(2+)</name>
        <dbReference type="ChEBI" id="CHEBI:18420"/>
    </cofactor>
</comment>
<dbReference type="EC" id="2.5.1.39" evidence="11"/>
<evidence type="ECO:0000256" key="8">
    <source>
        <dbReference type="ARBA" id="ARBA00022692"/>
    </source>
</evidence>
<proteinExistence type="inferred from homology"/>
<keyword evidence="9 12" id="KW-1133">Transmembrane helix</keyword>
<feature type="transmembrane region" description="Helical" evidence="12">
    <location>
        <begin position="81"/>
        <end position="102"/>
    </location>
</feature>
<feature type="transmembrane region" description="Helical" evidence="12">
    <location>
        <begin position="12"/>
        <end position="33"/>
    </location>
</feature>
<dbReference type="CDD" id="cd13959">
    <property type="entry name" value="PT_UbiA_COQ2"/>
    <property type="match status" value="1"/>
</dbReference>
<protein>
    <recommendedName>
        <fullName evidence="11">4-hydroxybenzoate polyprenyltransferase</fullName>
        <ecNumber evidence="11">2.5.1.39</ecNumber>
    </recommendedName>
</protein>
<dbReference type="Gene3D" id="1.10.357.140">
    <property type="entry name" value="UbiA prenyltransferase"/>
    <property type="match status" value="1"/>
</dbReference>
<dbReference type="PANTHER" id="PTHR11048">
    <property type="entry name" value="PRENYLTRANSFERASES"/>
    <property type="match status" value="1"/>
</dbReference>
<evidence type="ECO:0000256" key="12">
    <source>
        <dbReference type="SAM" id="Phobius"/>
    </source>
</evidence>
<evidence type="ECO:0000313" key="13">
    <source>
        <dbReference type="EMBL" id="TWI88396.1"/>
    </source>
</evidence>
<feature type="transmembrane region" description="Helical" evidence="12">
    <location>
        <begin position="233"/>
        <end position="253"/>
    </location>
</feature>
<dbReference type="Pfam" id="PF01040">
    <property type="entry name" value="UbiA"/>
    <property type="match status" value="1"/>
</dbReference>
<comment type="caution">
    <text evidence="13">The sequence shown here is derived from an EMBL/GenBank/DDBJ whole genome shotgun (WGS) entry which is preliminary data.</text>
</comment>
<evidence type="ECO:0000256" key="4">
    <source>
        <dbReference type="ARBA" id="ARBA00022475"/>
    </source>
</evidence>
<keyword evidence="4" id="KW-1003">Cell membrane</keyword>
<dbReference type="NCBIfam" id="TIGR01475">
    <property type="entry name" value="ubiA_other"/>
    <property type="match status" value="1"/>
</dbReference>
<keyword evidence="6 13" id="KW-0808">Transferase</keyword>
<feature type="transmembrane region" description="Helical" evidence="12">
    <location>
        <begin position="39"/>
        <end position="61"/>
    </location>
</feature>
<dbReference type="InterPro" id="IPR006371">
    <property type="entry name" value="Polyprenyltransferase_UbiA-li"/>
</dbReference>
<feature type="transmembrane region" description="Helical" evidence="12">
    <location>
        <begin position="136"/>
        <end position="156"/>
    </location>
</feature>
<evidence type="ECO:0000256" key="7">
    <source>
        <dbReference type="ARBA" id="ARBA00022688"/>
    </source>
</evidence>
<dbReference type="GO" id="GO:0005886">
    <property type="term" value="C:plasma membrane"/>
    <property type="evidence" value="ECO:0007669"/>
    <property type="project" value="TreeGrafter"/>
</dbReference>
<gene>
    <name evidence="13" type="ORF">LX66_2481</name>
</gene>
<comment type="subcellular location">
    <subcellularLocation>
        <location evidence="2">Membrane</location>
        <topology evidence="2">Multi-pass membrane protein</topology>
    </subcellularLocation>
</comment>
<dbReference type="Gene3D" id="1.20.120.1780">
    <property type="entry name" value="UbiA prenyltransferase"/>
    <property type="match status" value="1"/>
</dbReference>
<feature type="transmembrane region" description="Helical" evidence="12">
    <location>
        <begin position="265"/>
        <end position="287"/>
    </location>
</feature>
<dbReference type="AlphaFoldDB" id="A0A562T5P4"/>
<evidence type="ECO:0000256" key="2">
    <source>
        <dbReference type="ARBA" id="ARBA00004141"/>
    </source>
</evidence>
<sequence length="288" mass="31936">MISTVNKYLSLVKFSHTIFAMPFAMTGFFMATVKEGHPFRWQLFLLVVLCMVFARSAAMAFNRWLDAEIDKRNPRTAQREIPAGVIAASNALYFVIANAALFMLCTWFINRLCFFLSPVALLVVLGYSYTKRFTALCHLVLGLGLSLAPIGAFLSVTGYFALLPVLVSVLVLCWVSGFDIIYSLQDEEFDRSQSLNSIPAWLGKPGALRCSEILHVIAGLLVIAIGIQGHFHWLYWIGAGVFMIMLVSQHLLVKPHDLSRVNLAFMTTNGVASVVYAIFAIADMLVAL</sequence>
<organism evidence="13 14">
    <name type="scientific">Chitinophaga japonensis</name>
    <name type="common">Flexibacter japonensis</name>
    <dbReference type="NCBI Taxonomy" id="104662"/>
    <lineage>
        <taxon>Bacteria</taxon>
        <taxon>Pseudomonadati</taxon>
        <taxon>Bacteroidota</taxon>
        <taxon>Chitinophagia</taxon>
        <taxon>Chitinophagales</taxon>
        <taxon>Chitinophagaceae</taxon>
        <taxon>Chitinophaga</taxon>
    </lineage>
</organism>
<keyword evidence="14" id="KW-1185">Reference proteome</keyword>
<name>A0A562T5P4_CHIJA</name>
<dbReference type="PANTHER" id="PTHR11048:SF28">
    <property type="entry name" value="4-HYDROXYBENZOATE POLYPRENYLTRANSFERASE, MITOCHONDRIAL"/>
    <property type="match status" value="1"/>
</dbReference>
<feature type="transmembrane region" description="Helical" evidence="12">
    <location>
        <begin position="108"/>
        <end position="129"/>
    </location>
</feature>
<dbReference type="OrthoDB" id="9782418at2"/>
<evidence type="ECO:0000256" key="6">
    <source>
        <dbReference type="ARBA" id="ARBA00022679"/>
    </source>
</evidence>
<evidence type="ECO:0000256" key="3">
    <source>
        <dbReference type="ARBA" id="ARBA00005985"/>
    </source>
</evidence>
<dbReference type="InterPro" id="IPR044878">
    <property type="entry name" value="UbiA_sf"/>
</dbReference>
<comment type="similarity">
    <text evidence="3">Belongs to the UbiA prenyltransferase family.</text>
</comment>
<dbReference type="InterPro" id="IPR039653">
    <property type="entry name" value="Prenyltransferase"/>
</dbReference>
<dbReference type="GO" id="GO:0008412">
    <property type="term" value="F:4-hydroxybenzoate polyprenyltransferase activity"/>
    <property type="evidence" value="ECO:0007669"/>
    <property type="project" value="UniProtKB-EC"/>
</dbReference>
<feature type="transmembrane region" description="Helical" evidence="12">
    <location>
        <begin position="206"/>
        <end position="227"/>
    </location>
</feature>
<dbReference type="Proteomes" id="UP000316778">
    <property type="component" value="Unassembled WGS sequence"/>
</dbReference>
<dbReference type="RefSeq" id="WP_145713685.1">
    <property type="nucleotide sequence ID" value="NZ_BAAAFY010000001.1"/>
</dbReference>
<reference evidence="13 14" key="1">
    <citation type="journal article" date="2013" name="Stand. Genomic Sci.">
        <title>Genomic Encyclopedia of Type Strains, Phase I: The one thousand microbial genomes (KMG-I) project.</title>
        <authorList>
            <person name="Kyrpides N.C."/>
            <person name="Woyke T."/>
            <person name="Eisen J.A."/>
            <person name="Garrity G."/>
            <person name="Lilburn T.G."/>
            <person name="Beck B.J."/>
            <person name="Whitman W.B."/>
            <person name="Hugenholtz P."/>
            <person name="Klenk H.P."/>
        </authorList>
    </citation>
    <scope>NUCLEOTIDE SEQUENCE [LARGE SCALE GENOMIC DNA]</scope>
    <source>
        <strain evidence="13 14">DSM 13484</strain>
    </source>
</reference>
<keyword evidence="5" id="KW-0997">Cell inner membrane</keyword>
<evidence type="ECO:0000256" key="5">
    <source>
        <dbReference type="ARBA" id="ARBA00022519"/>
    </source>
</evidence>
<accession>A0A562T5P4</accession>
<dbReference type="GO" id="GO:0006744">
    <property type="term" value="P:ubiquinone biosynthetic process"/>
    <property type="evidence" value="ECO:0007669"/>
    <property type="project" value="UniProtKB-KW"/>
</dbReference>
<evidence type="ECO:0000256" key="9">
    <source>
        <dbReference type="ARBA" id="ARBA00022989"/>
    </source>
</evidence>
<evidence type="ECO:0000313" key="14">
    <source>
        <dbReference type="Proteomes" id="UP000316778"/>
    </source>
</evidence>
<keyword evidence="10 12" id="KW-0472">Membrane</keyword>
<evidence type="ECO:0000256" key="1">
    <source>
        <dbReference type="ARBA" id="ARBA00001946"/>
    </source>
</evidence>
<keyword evidence="8 12" id="KW-0812">Transmembrane</keyword>
<evidence type="ECO:0000256" key="11">
    <source>
        <dbReference type="ARBA" id="ARBA00034524"/>
    </source>
</evidence>
<dbReference type="FunFam" id="1.20.120.1780:FF:000001">
    <property type="entry name" value="4-hydroxybenzoate octaprenyltransferase"/>
    <property type="match status" value="1"/>
</dbReference>
<keyword evidence="7" id="KW-0831">Ubiquinone biosynthesis</keyword>
<dbReference type="InterPro" id="IPR000537">
    <property type="entry name" value="UbiA_prenyltransferase"/>
</dbReference>
<dbReference type="EMBL" id="VLLG01000003">
    <property type="protein sequence ID" value="TWI88396.1"/>
    <property type="molecule type" value="Genomic_DNA"/>
</dbReference>
<feature type="transmembrane region" description="Helical" evidence="12">
    <location>
        <begin position="162"/>
        <end position="185"/>
    </location>
</feature>
<dbReference type="FunFam" id="1.10.357.140:FF:000008">
    <property type="entry name" value="4-hydroxybenzoate octaprenyltransferase"/>
    <property type="match status" value="1"/>
</dbReference>
<evidence type="ECO:0000256" key="10">
    <source>
        <dbReference type="ARBA" id="ARBA00023136"/>
    </source>
</evidence>